<comment type="catalytic activity">
    <reaction evidence="9 11">
        <text>uridine(44) in tRNA(Ser) + S-adenosyl-L-methionine = 2'-O-methyluridine(44) in tRNA(Ser) + S-adenosyl-L-homocysteine + H(+)</text>
        <dbReference type="Rhea" id="RHEA:43100"/>
        <dbReference type="Rhea" id="RHEA-COMP:10339"/>
        <dbReference type="Rhea" id="RHEA-COMP:10340"/>
        <dbReference type="ChEBI" id="CHEBI:15378"/>
        <dbReference type="ChEBI" id="CHEBI:57856"/>
        <dbReference type="ChEBI" id="CHEBI:59789"/>
        <dbReference type="ChEBI" id="CHEBI:65315"/>
        <dbReference type="ChEBI" id="CHEBI:74478"/>
        <dbReference type="EC" id="2.1.1.211"/>
    </reaction>
</comment>
<comment type="function">
    <text evidence="11">Adenosyl-L-methionine (AdoMet)-dependent tRNA (uracil-O(2)-)-methyltransferase.</text>
</comment>
<keyword evidence="8 11" id="KW-0819">tRNA processing</keyword>
<comment type="similarity">
    <text evidence="3 11">Belongs to the TRM44 family.</text>
</comment>
<dbReference type="PROSITE" id="PS50103">
    <property type="entry name" value="ZF_C3H1"/>
    <property type="match status" value="1"/>
</dbReference>
<dbReference type="GO" id="GO:0008270">
    <property type="term" value="F:zinc ion binding"/>
    <property type="evidence" value="ECO:0007669"/>
    <property type="project" value="UniProtKB-KW"/>
</dbReference>
<evidence type="ECO:0000256" key="1">
    <source>
        <dbReference type="ARBA" id="ARBA00002778"/>
    </source>
</evidence>
<dbReference type="PANTHER" id="PTHR21210:SF0">
    <property type="entry name" value="TRNA (URACIL-O(2)-)-METHYLTRANSFERASE-RELATED"/>
    <property type="match status" value="1"/>
</dbReference>
<accession>A0A8S3YQ42</accession>
<keyword evidence="7 11" id="KW-0949">S-adenosyl-L-methionine</keyword>
<evidence type="ECO:0000256" key="7">
    <source>
        <dbReference type="ARBA" id="ARBA00022691"/>
    </source>
</evidence>
<comment type="caution">
    <text evidence="14">The sequence shown here is derived from an EMBL/GenBank/DDBJ whole genome shotgun (WGS) entry which is preliminary data.</text>
</comment>
<evidence type="ECO:0000313" key="15">
    <source>
        <dbReference type="Proteomes" id="UP000678393"/>
    </source>
</evidence>
<feature type="compositionally biased region" description="Polar residues" evidence="12">
    <location>
        <begin position="323"/>
        <end position="349"/>
    </location>
</feature>
<evidence type="ECO:0000313" key="14">
    <source>
        <dbReference type="EMBL" id="CAG5118913.1"/>
    </source>
</evidence>
<keyword evidence="10" id="KW-0479">Metal-binding</keyword>
<dbReference type="InterPro" id="IPR011671">
    <property type="entry name" value="tRNA_uracil_MeTrfase"/>
</dbReference>
<evidence type="ECO:0000256" key="10">
    <source>
        <dbReference type="PROSITE-ProRule" id="PRU00723"/>
    </source>
</evidence>
<dbReference type="InterPro" id="IPR029063">
    <property type="entry name" value="SAM-dependent_MTases_sf"/>
</dbReference>
<evidence type="ECO:0000256" key="3">
    <source>
        <dbReference type="ARBA" id="ARBA00009056"/>
    </source>
</evidence>
<evidence type="ECO:0000256" key="6">
    <source>
        <dbReference type="ARBA" id="ARBA00022679"/>
    </source>
</evidence>
<feature type="non-terminal residue" evidence="14">
    <location>
        <position position="627"/>
    </location>
</feature>
<evidence type="ECO:0000256" key="5">
    <source>
        <dbReference type="ARBA" id="ARBA00022603"/>
    </source>
</evidence>
<keyword evidence="10" id="KW-0862">Zinc</keyword>
<feature type="region of interest" description="Disordered" evidence="12">
    <location>
        <begin position="323"/>
        <end position="397"/>
    </location>
</feature>
<keyword evidence="15" id="KW-1185">Reference proteome</keyword>
<name>A0A8S3YQ42_9EUPU</name>
<dbReference type="OrthoDB" id="10047021at2759"/>
<dbReference type="Pfam" id="PF07757">
    <property type="entry name" value="AdoMet_MTase"/>
    <property type="match status" value="1"/>
</dbReference>
<dbReference type="EMBL" id="CAJHNH020000629">
    <property type="protein sequence ID" value="CAG5118913.1"/>
    <property type="molecule type" value="Genomic_DNA"/>
</dbReference>
<organism evidence="14 15">
    <name type="scientific">Candidula unifasciata</name>
    <dbReference type="NCBI Taxonomy" id="100452"/>
    <lineage>
        <taxon>Eukaryota</taxon>
        <taxon>Metazoa</taxon>
        <taxon>Spiralia</taxon>
        <taxon>Lophotrochozoa</taxon>
        <taxon>Mollusca</taxon>
        <taxon>Gastropoda</taxon>
        <taxon>Heterobranchia</taxon>
        <taxon>Euthyneura</taxon>
        <taxon>Panpulmonata</taxon>
        <taxon>Eupulmonata</taxon>
        <taxon>Stylommatophora</taxon>
        <taxon>Helicina</taxon>
        <taxon>Helicoidea</taxon>
        <taxon>Geomitridae</taxon>
        <taxon>Candidula</taxon>
    </lineage>
</organism>
<evidence type="ECO:0000256" key="2">
    <source>
        <dbReference type="ARBA" id="ARBA00004496"/>
    </source>
</evidence>
<proteinExistence type="inferred from homology"/>
<keyword evidence="5 11" id="KW-0489">Methyltransferase</keyword>
<dbReference type="PANTHER" id="PTHR21210">
    <property type="entry name" value="TRNA (URACIL-O(2)-)-METHYLTRANSFERASE-RELATED"/>
    <property type="match status" value="1"/>
</dbReference>
<dbReference type="EC" id="2.1.1.211" evidence="11"/>
<evidence type="ECO:0000256" key="9">
    <source>
        <dbReference type="ARBA" id="ARBA00047957"/>
    </source>
</evidence>
<comment type="subcellular location">
    <subcellularLocation>
        <location evidence="2 11">Cytoplasm</location>
    </subcellularLocation>
</comment>
<dbReference type="Proteomes" id="UP000678393">
    <property type="component" value="Unassembled WGS sequence"/>
</dbReference>
<gene>
    <name evidence="14" type="ORF">CUNI_LOCUS4471</name>
</gene>
<reference evidence="14" key="1">
    <citation type="submission" date="2021-04" db="EMBL/GenBank/DDBJ databases">
        <authorList>
            <consortium name="Molecular Ecology Group"/>
        </authorList>
    </citation>
    <scope>NUCLEOTIDE SEQUENCE</scope>
</reference>
<protein>
    <recommendedName>
        <fullName evidence="11">tRNA (uracil-O(2)-)-methyltransferase</fullName>
        <ecNumber evidence="11">2.1.1.211</ecNumber>
    </recommendedName>
</protein>
<evidence type="ECO:0000259" key="13">
    <source>
        <dbReference type="PROSITE" id="PS50103"/>
    </source>
</evidence>
<sequence>SELDPGNEIKLAWSCDHTEVNLVRRQITSKWLKTILLDKLVSWSQIHGISTAVTSLQLVPVDEYKNTYLRLKNTYGRELVKNWTERTDPKKFVYEDVAIAAYLLLIWEEERREKQLTHKQSFVDLGCGNGLLVYILTKEGHKGLGIDLRKRNIWSTFGPDVDLQEKTVSPSGDHLYPGYDWIVGNHSDELTPWVPVIAARSSYKTSFFLLPCCPHDFTGKFNITEKGKSRYASYMDYVKDIIEHCGFVAETDTLRIPSTKRMCFIGKRRTYTQQLEEEMDVKRQAFIHKRTICSLNQKPEKSCVDLAVGKVVNERDVISCCPSSAEENTPLPSEESNNCEQSPPSSGKDASSKCLNGGVEDSADAGQEDSCSSPSEKRKSEVLSSLDSGFGDDDSLEGNRCTKRHKGDCGEECTVLSAEQEDSHTGDMKSDSITRLSSDGYSCKTWVKDFQPRVEPGVRNCQRVPEQVKSQFVQVAFQLVLAASDAKTVSLAGGRTWNKGGSVPLSQIASRFDKTAMQQLKSECGGLQTLLRNHSHIFQVTGGNVQLRDFTAADPWNGCNVKKGRNKRGNQEHTRKTTLCWFADNHPDGCPKTNNDCPFAHGSGELRDKLSSREDQLRMWSSRILKV</sequence>
<keyword evidence="10" id="KW-0863">Zinc-finger</keyword>
<feature type="domain" description="C3H1-type" evidence="13">
    <location>
        <begin position="574"/>
        <end position="604"/>
    </location>
</feature>
<dbReference type="SUPFAM" id="SSF53335">
    <property type="entry name" value="S-adenosyl-L-methionine-dependent methyltransferases"/>
    <property type="match status" value="1"/>
</dbReference>
<keyword evidence="6 11" id="KW-0808">Transferase</keyword>
<evidence type="ECO:0000256" key="11">
    <source>
        <dbReference type="RuleBase" id="RU368004"/>
    </source>
</evidence>
<evidence type="ECO:0000256" key="4">
    <source>
        <dbReference type="ARBA" id="ARBA00022490"/>
    </source>
</evidence>
<dbReference type="GO" id="GO:0005737">
    <property type="term" value="C:cytoplasm"/>
    <property type="evidence" value="ECO:0007669"/>
    <property type="project" value="UniProtKB-SubCell"/>
</dbReference>
<comment type="function">
    <text evidence="1">Probable adenosyl-L-methionine (AdoMet)-dependent tRNA (uracil-O(2)-)-methyltransferase.</text>
</comment>
<dbReference type="GO" id="GO:0141101">
    <property type="term" value="F:tRNA(Ser) (uridine(44)-2'-O-)-methyltransferase activity"/>
    <property type="evidence" value="ECO:0007669"/>
    <property type="project" value="UniProtKB-EC"/>
</dbReference>
<dbReference type="InterPro" id="IPR000571">
    <property type="entry name" value="Znf_CCCH"/>
</dbReference>
<evidence type="ECO:0000256" key="8">
    <source>
        <dbReference type="ARBA" id="ARBA00022694"/>
    </source>
</evidence>
<evidence type="ECO:0000256" key="12">
    <source>
        <dbReference type="SAM" id="MobiDB-lite"/>
    </source>
</evidence>
<dbReference type="GO" id="GO:0030488">
    <property type="term" value="P:tRNA methylation"/>
    <property type="evidence" value="ECO:0007669"/>
    <property type="project" value="UniProtKB-UniRule"/>
</dbReference>
<keyword evidence="4 11" id="KW-0963">Cytoplasm</keyword>
<dbReference type="AlphaFoldDB" id="A0A8S3YQ42"/>
<feature type="zinc finger region" description="C3H1-type" evidence="10">
    <location>
        <begin position="574"/>
        <end position="604"/>
    </location>
</feature>